<dbReference type="AlphaFoldDB" id="A0AAD0VMA7"/>
<dbReference type="REBASE" id="264810">
    <property type="entry name" value="S.Atr25534ORF1392P"/>
</dbReference>
<accession>A0AAD0VMA7</accession>
<name>A0AAD0VMA7_9BACT</name>
<evidence type="ECO:0000256" key="3">
    <source>
        <dbReference type="ARBA" id="ARBA00023125"/>
    </source>
</evidence>
<protein>
    <submittedName>
        <fullName evidence="5">Type I restriction/modification system, specificity subunit</fullName>
    </submittedName>
</protein>
<evidence type="ECO:0000256" key="2">
    <source>
        <dbReference type="ARBA" id="ARBA00022747"/>
    </source>
</evidence>
<dbReference type="Proteomes" id="UP000254504">
    <property type="component" value="Chromosome"/>
</dbReference>
<reference evidence="6 8" key="1">
    <citation type="submission" date="2017-10" db="EMBL/GenBank/DDBJ databases">
        <title>Genomics of the genus Arcobacter.</title>
        <authorList>
            <person name="Perez-Cataluna A."/>
            <person name="Figueras M.J."/>
        </authorList>
    </citation>
    <scope>NUCLEOTIDE SEQUENCE [LARGE SCALE GENOMIC DNA]</scope>
    <source>
        <strain evidence="6 8">LMG 25534</strain>
    </source>
</reference>
<dbReference type="PANTHER" id="PTHR43140">
    <property type="entry name" value="TYPE-1 RESTRICTION ENZYME ECOKI SPECIFICITY PROTEIN"/>
    <property type="match status" value="1"/>
</dbReference>
<dbReference type="GO" id="GO:0003677">
    <property type="term" value="F:DNA binding"/>
    <property type="evidence" value="ECO:0007669"/>
    <property type="project" value="UniProtKB-KW"/>
</dbReference>
<dbReference type="InterPro" id="IPR044946">
    <property type="entry name" value="Restrct_endonuc_typeI_TRD_sf"/>
</dbReference>
<dbReference type="GO" id="GO:0009307">
    <property type="term" value="P:DNA restriction-modification system"/>
    <property type="evidence" value="ECO:0007669"/>
    <property type="project" value="UniProtKB-KW"/>
</dbReference>
<evidence type="ECO:0000313" key="5">
    <source>
        <dbReference type="EMBL" id="AXK49248.1"/>
    </source>
</evidence>
<keyword evidence="3" id="KW-0238">DNA-binding</keyword>
<dbReference type="InterPro" id="IPR051212">
    <property type="entry name" value="Type-I_RE_S_subunit"/>
</dbReference>
<feature type="domain" description="Type I restriction modification DNA specificity" evidence="4">
    <location>
        <begin position="205"/>
        <end position="374"/>
    </location>
</feature>
<reference evidence="5 7" key="2">
    <citation type="submission" date="2018-07" db="EMBL/GenBank/DDBJ databases">
        <title>Complete genome of the Arcobacter trophiarum type strain LMG 25534.</title>
        <authorList>
            <person name="Miller W.G."/>
            <person name="Yee E."/>
        </authorList>
    </citation>
    <scope>NUCLEOTIDE SEQUENCE [LARGE SCALE GENOMIC DNA]</scope>
    <source>
        <strain evidence="5 7">LMG 25534</strain>
    </source>
</reference>
<dbReference type="RefSeq" id="WP_115428738.1">
    <property type="nucleotide sequence ID" value="NZ_CP031367.1"/>
</dbReference>
<comment type="similarity">
    <text evidence="1">Belongs to the type-I restriction system S methylase family.</text>
</comment>
<dbReference type="SUPFAM" id="SSF116734">
    <property type="entry name" value="DNA methylase specificity domain"/>
    <property type="match status" value="2"/>
</dbReference>
<keyword evidence="8" id="KW-1185">Reference proteome</keyword>
<sequence length="400" mass="45581">MSELYNLPNDWEWVFIDDKNSNKIKASGINKFIGEKNYLSTKSIQNNKICSVEEIITYDNRPSRANLQPLLGDVFFAKMQATEKVLSVNLDISNSYIISTGFIGIEILNNKFESKYLKYYFKTNYFNSKKDELCGGGTQKAINNQNAKLISIPFPPLEEQKRIVAKLDILFEKIDKAIALHQKNCEEVDIFMSSILNDVFGELEEKYEKKQLNEIIKIIGGGTPSKANKEYWENGTIKWATVRDMNVEKIIKTELSITEIGLKKSSSNIIPKNGIVIATRVGLGKVCYLEDDTAINQDLKGLIPKKADNLNIRYLFNFFKNIEKHILSNGTGATVKGVKLEFIKELKIPLPPQKIQQKVVTYLDEISNKMKKIKELQKSKMQSLKELKASILDKAFRGEL</sequence>
<dbReference type="CDD" id="cd17285">
    <property type="entry name" value="RMtype1_S_Csp16704I_TRD2-CR2_like"/>
    <property type="match status" value="1"/>
</dbReference>
<evidence type="ECO:0000259" key="4">
    <source>
        <dbReference type="Pfam" id="PF01420"/>
    </source>
</evidence>
<dbReference type="Proteomes" id="UP000289132">
    <property type="component" value="Unassembled WGS sequence"/>
</dbReference>
<dbReference type="InterPro" id="IPR000055">
    <property type="entry name" value="Restrct_endonuc_typeI_TRD"/>
</dbReference>
<evidence type="ECO:0000313" key="6">
    <source>
        <dbReference type="EMBL" id="RXJ91473.1"/>
    </source>
</evidence>
<gene>
    <name evidence="5" type="primary">hsdS</name>
    <name evidence="5" type="ORF">ATR_1391</name>
    <name evidence="6" type="ORF">CRU87_05500</name>
</gene>
<dbReference type="Pfam" id="PF01420">
    <property type="entry name" value="Methylase_S"/>
    <property type="match status" value="2"/>
</dbReference>
<dbReference type="KEGG" id="atp:ATR_1391"/>
<organism evidence="5 7">
    <name type="scientific">Aliarcobacter trophiarum LMG 25534</name>
    <dbReference type="NCBI Taxonomy" id="1032241"/>
    <lineage>
        <taxon>Bacteria</taxon>
        <taxon>Pseudomonadati</taxon>
        <taxon>Campylobacterota</taxon>
        <taxon>Epsilonproteobacteria</taxon>
        <taxon>Campylobacterales</taxon>
        <taxon>Arcobacteraceae</taxon>
        <taxon>Aliarcobacter</taxon>
    </lineage>
</organism>
<keyword evidence="2" id="KW-0680">Restriction system</keyword>
<proteinExistence type="inferred from homology"/>
<feature type="domain" description="Type I restriction modification DNA specificity" evidence="4">
    <location>
        <begin position="19"/>
        <end position="175"/>
    </location>
</feature>
<evidence type="ECO:0000313" key="7">
    <source>
        <dbReference type="Proteomes" id="UP000254504"/>
    </source>
</evidence>
<dbReference type="EMBL" id="CP031367">
    <property type="protein sequence ID" value="AXK49248.1"/>
    <property type="molecule type" value="Genomic_DNA"/>
</dbReference>
<evidence type="ECO:0000313" key="8">
    <source>
        <dbReference type="Proteomes" id="UP000289132"/>
    </source>
</evidence>
<dbReference type="Gene3D" id="3.90.220.20">
    <property type="entry name" value="DNA methylase specificity domains"/>
    <property type="match status" value="2"/>
</dbReference>
<evidence type="ECO:0000256" key="1">
    <source>
        <dbReference type="ARBA" id="ARBA00010923"/>
    </source>
</evidence>
<dbReference type="PANTHER" id="PTHR43140:SF1">
    <property type="entry name" value="TYPE I RESTRICTION ENZYME ECOKI SPECIFICITY SUBUNIT"/>
    <property type="match status" value="1"/>
</dbReference>
<dbReference type="EMBL" id="PDKD01000007">
    <property type="protein sequence ID" value="RXJ91473.1"/>
    <property type="molecule type" value="Genomic_DNA"/>
</dbReference>